<evidence type="ECO:0000256" key="2">
    <source>
        <dbReference type="ARBA" id="ARBA00012486"/>
    </source>
</evidence>
<dbReference type="Pfam" id="PF00179">
    <property type="entry name" value="UQ_con"/>
    <property type="match status" value="1"/>
</dbReference>
<feature type="domain" description="UBC core" evidence="14">
    <location>
        <begin position="12"/>
        <end position="162"/>
    </location>
</feature>
<dbReference type="GO" id="GO:0061631">
    <property type="term" value="F:ubiquitin conjugating enzyme activity"/>
    <property type="evidence" value="ECO:0007669"/>
    <property type="project" value="UniProtKB-EC"/>
</dbReference>
<evidence type="ECO:0000313" key="15">
    <source>
        <dbReference type="EnsemblMetazoa" id="tetur01g03120.1"/>
    </source>
</evidence>
<dbReference type="Proteomes" id="UP000015104">
    <property type="component" value="Unassembled WGS sequence"/>
</dbReference>
<gene>
    <name evidence="15" type="primary">107363758</name>
</gene>
<dbReference type="EnsemblMetazoa" id="tetur01g03120.1">
    <property type="protein sequence ID" value="tetur01g03120.1"/>
    <property type="gene ID" value="tetur01g03120"/>
</dbReference>
<dbReference type="CDD" id="cd23799">
    <property type="entry name" value="UBCc_UBE2J"/>
    <property type="match status" value="1"/>
</dbReference>
<organism evidence="15 16">
    <name type="scientific">Tetranychus urticae</name>
    <name type="common">Two-spotted spider mite</name>
    <dbReference type="NCBI Taxonomy" id="32264"/>
    <lineage>
        <taxon>Eukaryota</taxon>
        <taxon>Metazoa</taxon>
        <taxon>Ecdysozoa</taxon>
        <taxon>Arthropoda</taxon>
        <taxon>Chelicerata</taxon>
        <taxon>Arachnida</taxon>
        <taxon>Acari</taxon>
        <taxon>Acariformes</taxon>
        <taxon>Trombidiformes</taxon>
        <taxon>Prostigmata</taxon>
        <taxon>Eleutherengona</taxon>
        <taxon>Raphignathae</taxon>
        <taxon>Tetranychoidea</taxon>
        <taxon>Tetranychidae</taxon>
        <taxon>Tetranychus</taxon>
    </lineage>
</organism>
<dbReference type="AlphaFoldDB" id="T1JQG4"/>
<dbReference type="EMBL" id="CAEY01000437">
    <property type="status" value="NOT_ANNOTATED_CDS"/>
    <property type="molecule type" value="Genomic_DNA"/>
</dbReference>
<comment type="subcellular location">
    <subcellularLocation>
        <location evidence="1">Endoplasmic reticulum membrane</location>
    </subcellularLocation>
</comment>
<dbReference type="eggNOG" id="KOG0894">
    <property type="taxonomic scope" value="Eukaryota"/>
</dbReference>
<name>T1JQG4_TETUR</name>
<keyword evidence="5" id="KW-0547">Nucleotide-binding</keyword>
<dbReference type="SUPFAM" id="SSF54495">
    <property type="entry name" value="UBC-like"/>
    <property type="match status" value="1"/>
</dbReference>
<accession>T1JQG4</accession>
<evidence type="ECO:0000256" key="3">
    <source>
        <dbReference type="ARBA" id="ARBA00022679"/>
    </source>
</evidence>
<dbReference type="HOGENOM" id="CLU_041481_1_2_1"/>
<comment type="function">
    <text evidence="11">Catalyzes the covalent attachment of ubiquitin to other proteins. Seems to function in the selective degradation of misfolded membrane proteins from the endoplasmic reticulum (ERAD). In cooperation with the GATOR2 complex, catalyzes 'Lys-6'-linked ubiquitination of NPRL2.</text>
</comment>
<evidence type="ECO:0000256" key="8">
    <source>
        <dbReference type="ARBA" id="ARBA00022840"/>
    </source>
</evidence>
<evidence type="ECO:0000256" key="6">
    <source>
        <dbReference type="ARBA" id="ARBA00022786"/>
    </source>
</evidence>
<keyword evidence="4 13" id="KW-0812">Transmembrane</keyword>
<evidence type="ECO:0000256" key="10">
    <source>
        <dbReference type="ARBA" id="ARBA00023136"/>
    </source>
</evidence>
<dbReference type="OrthoDB" id="1158011at2759"/>
<protein>
    <recommendedName>
        <fullName evidence="12">Ubiquitin-conjugating enzyme E2 J2</fullName>
        <ecNumber evidence="2">2.3.2.23</ecNumber>
    </recommendedName>
</protein>
<evidence type="ECO:0000256" key="7">
    <source>
        <dbReference type="ARBA" id="ARBA00022824"/>
    </source>
</evidence>
<dbReference type="PROSITE" id="PS50127">
    <property type="entry name" value="UBC_2"/>
    <property type="match status" value="1"/>
</dbReference>
<sequence length="247" mass="27527">MSGSSIKNRSITSTQRLKRDYLKILKDPVPYVSAHPLPDNILEWNYVIRGPEGTPYENGIYHGKLRFPADFPFKPPTILMLTPSGRFKCNTRLCLSISDFHPNTWNPTWSASTILTGLLSFMLEKNPTMGSIDTPDWKKRCLARESWAFNLNNNEFCQLFPELAEEARERIQKEQQQQSADALTSVSERVAGLRSSIGSTAAGLRAENGSLTGALTNIGVVIGFIAFIYTARYVLRALSAADHDPSS</sequence>
<dbReference type="Gene3D" id="3.10.110.10">
    <property type="entry name" value="Ubiquitin Conjugating Enzyme"/>
    <property type="match status" value="1"/>
</dbReference>
<evidence type="ECO:0000256" key="5">
    <source>
        <dbReference type="ARBA" id="ARBA00022741"/>
    </source>
</evidence>
<dbReference type="InterPro" id="IPR000608">
    <property type="entry name" value="UBC"/>
</dbReference>
<feature type="transmembrane region" description="Helical" evidence="13">
    <location>
        <begin position="214"/>
        <end position="235"/>
    </location>
</feature>
<evidence type="ECO:0000313" key="16">
    <source>
        <dbReference type="Proteomes" id="UP000015104"/>
    </source>
</evidence>
<dbReference type="InterPro" id="IPR016135">
    <property type="entry name" value="UBQ-conjugating_enzyme/RWD"/>
</dbReference>
<evidence type="ECO:0000259" key="14">
    <source>
        <dbReference type="PROSITE" id="PS50127"/>
    </source>
</evidence>
<keyword evidence="16" id="KW-1185">Reference proteome</keyword>
<dbReference type="STRING" id="32264.T1JQG4"/>
<dbReference type="OMA" id="GWSVATI"/>
<reference evidence="15" key="2">
    <citation type="submission" date="2015-06" db="UniProtKB">
        <authorList>
            <consortium name="EnsemblMetazoa"/>
        </authorList>
    </citation>
    <scope>IDENTIFICATION</scope>
</reference>
<dbReference type="GO" id="GO:0005789">
    <property type="term" value="C:endoplasmic reticulum membrane"/>
    <property type="evidence" value="ECO:0007669"/>
    <property type="project" value="UniProtKB-SubCell"/>
</dbReference>
<keyword evidence="3" id="KW-0808">Transferase</keyword>
<dbReference type="SMART" id="SM00212">
    <property type="entry name" value="UBCc"/>
    <property type="match status" value="1"/>
</dbReference>
<evidence type="ECO:0000256" key="13">
    <source>
        <dbReference type="SAM" id="Phobius"/>
    </source>
</evidence>
<keyword evidence="10 13" id="KW-0472">Membrane</keyword>
<keyword evidence="6" id="KW-0833">Ubl conjugation pathway</keyword>
<evidence type="ECO:0000256" key="11">
    <source>
        <dbReference type="ARBA" id="ARBA00054775"/>
    </source>
</evidence>
<dbReference type="GO" id="GO:0005524">
    <property type="term" value="F:ATP binding"/>
    <property type="evidence" value="ECO:0007669"/>
    <property type="project" value="UniProtKB-KW"/>
</dbReference>
<evidence type="ECO:0000256" key="4">
    <source>
        <dbReference type="ARBA" id="ARBA00022692"/>
    </source>
</evidence>
<reference evidence="16" key="1">
    <citation type="submission" date="2011-08" db="EMBL/GenBank/DDBJ databases">
        <authorList>
            <person name="Rombauts S."/>
        </authorList>
    </citation>
    <scope>NUCLEOTIDE SEQUENCE</scope>
    <source>
        <strain evidence="16">London</strain>
    </source>
</reference>
<proteinExistence type="predicted"/>
<keyword evidence="7" id="KW-0256">Endoplasmic reticulum</keyword>
<evidence type="ECO:0000256" key="9">
    <source>
        <dbReference type="ARBA" id="ARBA00022989"/>
    </source>
</evidence>
<dbReference type="EC" id="2.3.2.23" evidence="2"/>
<evidence type="ECO:0000256" key="12">
    <source>
        <dbReference type="ARBA" id="ARBA00073320"/>
    </source>
</evidence>
<keyword evidence="9 13" id="KW-1133">Transmembrane helix</keyword>
<evidence type="ECO:0000256" key="1">
    <source>
        <dbReference type="ARBA" id="ARBA00004586"/>
    </source>
</evidence>
<dbReference type="FunFam" id="3.10.110.10:FF:000023">
    <property type="entry name" value="Ubiquitin-conjugating enzyme E2 J2"/>
    <property type="match status" value="1"/>
</dbReference>
<dbReference type="InterPro" id="IPR050113">
    <property type="entry name" value="Ub_conjugating_enzyme"/>
</dbReference>
<dbReference type="PANTHER" id="PTHR24067">
    <property type="entry name" value="UBIQUITIN-CONJUGATING ENZYME E2"/>
    <property type="match status" value="1"/>
</dbReference>
<keyword evidence="8" id="KW-0067">ATP-binding</keyword>
<dbReference type="KEGG" id="tut:107363758"/>